<keyword evidence="2" id="KW-0812">Transmembrane</keyword>
<dbReference type="RefSeq" id="XP_009229262.1">
    <property type="nucleotide sequence ID" value="XM_009230998.1"/>
</dbReference>
<organism evidence="3">
    <name type="scientific">Gaeumannomyces tritici (strain R3-111a-1)</name>
    <name type="common">Wheat and barley take-all root rot fungus</name>
    <name type="synonym">Gaeumannomyces graminis var. tritici</name>
    <dbReference type="NCBI Taxonomy" id="644352"/>
    <lineage>
        <taxon>Eukaryota</taxon>
        <taxon>Fungi</taxon>
        <taxon>Dikarya</taxon>
        <taxon>Ascomycota</taxon>
        <taxon>Pezizomycotina</taxon>
        <taxon>Sordariomycetes</taxon>
        <taxon>Sordariomycetidae</taxon>
        <taxon>Magnaporthales</taxon>
        <taxon>Magnaporthaceae</taxon>
        <taxon>Gaeumannomyces</taxon>
    </lineage>
</organism>
<reference evidence="3" key="3">
    <citation type="submission" date="2010-09" db="EMBL/GenBank/DDBJ databases">
        <title>Annotation of Gaeumannomyces graminis var. tritici R3-111a-1.</title>
        <authorList>
            <consortium name="The Broad Institute Genome Sequencing Platform"/>
            <person name="Ma L.-J."/>
            <person name="Dead R."/>
            <person name="Young S.K."/>
            <person name="Zeng Q."/>
            <person name="Gargeya S."/>
            <person name="Fitzgerald M."/>
            <person name="Haas B."/>
            <person name="Abouelleil A."/>
            <person name="Alvarado L."/>
            <person name="Arachchi H.M."/>
            <person name="Berlin A."/>
            <person name="Brown A."/>
            <person name="Chapman S.B."/>
            <person name="Chen Z."/>
            <person name="Dunbar C."/>
            <person name="Freedman E."/>
            <person name="Gearin G."/>
            <person name="Gellesch M."/>
            <person name="Goldberg J."/>
            <person name="Griggs A."/>
            <person name="Gujja S."/>
            <person name="Heiman D."/>
            <person name="Howarth C."/>
            <person name="Larson L."/>
            <person name="Lui A."/>
            <person name="MacDonald P.J.P."/>
            <person name="Mehta T."/>
            <person name="Montmayeur A."/>
            <person name="Murphy C."/>
            <person name="Neiman D."/>
            <person name="Pearson M."/>
            <person name="Priest M."/>
            <person name="Roberts A."/>
            <person name="Saif S."/>
            <person name="Shea T."/>
            <person name="Shenoy N."/>
            <person name="Sisk P."/>
            <person name="Stolte C."/>
            <person name="Sykes S."/>
            <person name="Yandava C."/>
            <person name="Wortman J."/>
            <person name="Nusbaum C."/>
            <person name="Birren B."/>
        </authorList>
    </citation>
    <scope>NUCLEOTIDE SEQUENCE</scope>
    <source>
        <strain evidence="3">R3-111a-1</strain>
    </source>
</reference>
<reference evidence="3" key="2">
    <citation type="submission" date="2010-07" db="EMBL/GenBank/DDBJ databases">
        <authorList>
            <consortium name="The Broad Institute Genome Sequencing Platform"/>
            <consortium name="Broad Institute Genome Sequencing Center for Infectious Disease"/>
            <person name="Ma L.-J."/>
            <person name="Dead R."/>
            <person name="Young S."/>
            <person name="Zeng Q."/>
            <person name="Koehrsen M."/>
            <person name="Alvarado L."/>
            <person name="Berlin A."/>
            <person name="Chapman S.B."/>
            <person name="Chen Z."/>
            <person name="Freedman E."/>
            <person name="Gellesch M."/>
            <person name="Goldberg J."/>
            <person name="Griggs A."/>
            <person name="Gujja S."/>
            <person name="Heilman E.R."/>
            <person name="Heiman D."/>
            <person name="Hepburn T."/>
            <person name="Howarth C."/>
            <person name="Jen D."/>
            <person name="Larson L."/>
            <person name="Mehta T."/>
            <person name="Neiman D."/>
            <person name="Pearson M."/>
            <person name="Roberts A."/>
            <person name="Saif S."/>
            <person name="Shea T."/>
            <person name="Shenoy N."/>
            <person name="Sisk P."/>
            <person name="Stolte C."/>
            <person name="Sykes S."/>
            <person name="Walk T."/>
            <person name="White J."/>
            <person name="Yandava C."/>
            <person name="Haas B."/>
            <person name="Nusbaum C."/>
            <person name="Birren B."/>
        </authorList>
    </citation>
    <scope>NUCLEOTIDE SEQUENCE</scope>
    <source>
        <strain evidence="3">R3-111a-1</strain>
    </source>
</reference>
<proteinExistence type="predicted"/>
<dbReference type="AlphaFoldDB" id="J3PHW5"/>
<reference evidence="4" key="5">
    <citation type="submission" date="2018-04" db="UniProtKB">
        <authorList>
            <consortium name="EnsemblFungi"/>
        </authorList>
    </citation>
    <scope>IDENTIFICATION</scope>
    <source>
        <strain evidence="4">R3-111a-1</strain>
    </source>
</reference>
<evidence type="ECO:0000256" key="2">
    <source>
        <dbReference type="SAM" id="Phobius"/>
    </source>
</evidence>
<name>J3PHW5_GAET3</name>
<evidence type="ECO:0000313" key="5">
    <source>
        <dbReference type="Proteomes" id="UP000006039"/>
    </source>
</evidence>
<dbReference type="EMBL" id="GL385404">
    <property type="protein sequence ID" value="EJT69477.1"/>
    <property type="molecule type" value="Genomic_DNA"/>
</dbReference>
<dbReference type="VEuPathDB" id="FungiDB:GGTG_13096"/>
<dbReference type="GeneID" id="20353554"/>
<feature type="transmembrane region" description="Helical" evidence="2">
    <location>
        <begin position="57"/>
        <end position="77"/>
    </location>
</feature>
<keyword evidence="2" id="KW-1133">Transmembrane helix</keyword>
<reference evidence="5" key="1">
    <citation type="submission" date="2010-07" db="EMBL/GenBank/DDBJ databases">
        <title>The genome sequence of Gaeumannomyces graminis var. tritici strain R3-111a-1.</title>
        <authorList>
            <consortium name="The Broad Institute Genome Sequencing Platform"/>
            <person name="Ma L.-J."/>
            <person name="Dead R."/>
            <person name="Young S."/>
            <person name="Zeng Q."/>
            <person name="Koehrsen M."/>
            <person name="Alvarado L."/>
            <person name="Berlin A."/>
            <person name="Chapman S.B."/>
            <person name="Chen Z."/>
            <person name="Freedman E."/>
            <person name="Gellesch M."/>
            <person name="Goldberg J."/>
            <person name="Griggs A."/>
            <person name="Gujja S."/>
            <person name="Heilman E.R."/>
            <person name="Heiman D."/>
            <person name="Hepburn T."/>
            <person name="Howarth C."/>
            <person name="Jen D."/>
            <person name="Larson L."/>
            <person name="Mehta T."/>
            <person name="Neiman D."/>
            <person name="Pearson M."/>
            <person name="Roberts A."/>
            <person name="Saif S."/>
            <person name="Shea T."/>
            <person name="Shenoy N."/>
            <person name="Sisk P."/>
            <person name="Stolte C."/>
            <person name="Sykes S."/>
            <person name="Walk T."/>
            <person name="White J."/>
            <person name="Yandava C."/>
            <person name="Haas B."/>
            <person name="Nusbaum C."/>
            <person name="Birren B."/>
        </authorList>
    </citation>
    <scope>NUCLEOTIDE SEQUENCE [LARGE SCALE GENOMIC DNA]</scope>
    <source>
        <strain evidence="5">R3-111a-1</strain>
    </source>
</reference>
<dbReference type="HOGENOM" id="CLU_1669486_0_0_1"/>
<keyword evidence="2" id="KW-0472">Membrane</keyword>
<keyword evidence="5" id="KW-1185">Reference proteome</keyword>
<evidence type="ECO:0000256" key="1">
    <source>
        <dbReference type="SAM" id="MobiDB-lite"/>
    </source>
</evidence>
<dbReference type="EnsemblFungi" id="EJT69477">
    <property type="protein sequence ID" value="EJT69477"/>
    <property type="gene ID" value="GGTG_13096"/>
</dbReference>
<feature type="transmembrane region" description="Helical" evidence="2">
    <location>
        <begin position="109"/>
        <end position="132"/>
    </location>
</feature>
<feature type="region of interest" description="Disordered" evidence="1">
    <location>
        <begin position="82"/>
        <end position="102"/>
    </location>
</feature>
<evidence type="ECO:0000313" key="3">
    <source>
        <dbReference type="EMBL" id="EJT69477.1"/>
    </source>
</evidence>
<evidence type="ECO:0000313" key="4">
    <source>
        <dbReference type="EnsemblFungi" id="EJT69477"/>
    </source>
</evidence>
<sequence length="158" mass="17460">MRLRRLGMARAPFLLLVWQRYGLLRVLGKAVWCADDQARRAATTGAYVVNEMNVKYILLHILLCCILCMLGCLTTTVSRKKSGPQFIPHHHKKKSPSGKLRHSGKAKSVIVAISVECGAGILFGFGAGTIVVGKVEFGWGEIFAVQTFFRAPWRLSMG</sequence>
<protein>
    <submittedName>
        <fullName evidence="3 4">Uncharacterized protein</fullName>
    </submittedName>
</protein>
<dbReference type="Proteomes" id="UP000006039">
    <property type="component" value="Unassembled WGS sequence"/>
</dbReference>
<accession>J3PHW5</accession>
<gene>
    <name evidence="4" type="primary">20353554</name>
    <name evidence="3" type="ORF">GGTG_13096</name>
</gene>
<reference evidence="4" key="4">
    <citation type="journal article" date="2015" name="G3 (Bethesda)">
        <title>Genome sequences of three phytopathogenic species of the Magnaporthaceae family of fungi.</title>
        <authorList>
            <person name="Okagaki L.H."/>
            <person name="Nunes C.C."/>
            <person name="Sailsbery J."/>
            <person name="Clay B."/>
            <person name="Brown D."/>
            <person name="John T."/>
            <person name="Oh Y."/>
            <person name="Young N."/>
            <person name="Fitzgerald M."/>
            <person name="Haas B.J."/>
            <person name="Zeng Q."/>
            <person name="Young S."/>
            <person name="Adiconis X."/>
            <person name="Fan L."/>
            <person name="Levin J.Z."/>
            <person name="Mitchell T.K."/>
            <person name="Okubara P.A."/>
            <person name="Farman M.L."/>
            <person name="Kohn L.M."/>
            <person name="Birren B."/>
            <person name="Ma L.-J."/>
            <person name="Dean R.A."/>
        </authorList>
    </citation>
    <scope>NUCLEOTIDE SEQUENCE</scope>
    <source>
        <strain evidence="4">R3-111a-1</strain>
    </source>
</reference>